<keyword evidence="3" id="KW-1185">Reference proteome</keyword>
<gene>
    <name evidence="2" type="ORF">CHL78_006355</name>
</gene>
<accession>A0A371J626</accession>
<dbReference type="RefSeq" id="WP_094366897.1">
    <property type="nucleotide sequence ID" value="NZ_NOJY02000008.1"/>
</dbReference>
<protein>
    <submittedName>
        <fullName evidence="2">Uncharacterized protein</fullName>
    </submittedName>
</protein>
<comment type="caution">
    <text evidence="2">The sequence shown here is derived from an EMBL/GenBank/DDBJ whole genome shotgun (WGS) entry which is preliminary data.</text>
</comment>
<reference evidence="2 3" key="1">
    <citation type="journal article" date="2017" name="Genome Announc.">
        <title>Draft Genome Sequence of Romboutsia weinsteinii sp. nov. Strain CCRI-19649(T) Isolated from Surface Water.</title>
        <authorList>
            <person name="Maheux A.F."/>
            <person name="Boudreau D.K."/>
            <person name="Berube E."/>
            <person name="Boissinot M."/>
            <person name="Cantin P."/>
            <person name="Raymond F."/>
            <person name="Corbeil J."/>
            <person name="Omar R.F."/>
            <person name="Bergeron M.G."/>
        </authorList>
    </citation>
    <scope>NUCLEOTIDE SEQUENCE [LARGE SCALE GENOMIC DNA]</scope>
    <source>
        <strain evidence="2 3">CCRI-19649</strain>
    </source>
</reference>
<proteinExistence type="predicted"/>
<keyword evidence="1" id="KW-1133">Transmembrane helix</keyword>
<feature type="transmembrane region" description="Helical" evidence="1">
    <location>
        <begin position="9"/>
        <end position="28"/>
    </location>
</feature>
<name>A0A371J626_9FIRM</name>
<evidence type="ECO:0000313" key="2">
    <source>
        <dbReference type="EMBL" id="RDY28205.1"/>
    </source>
</evidence>
<sequence length="64" mass="6946">MKCIDNKKGIFAVAGFTLLPIFLVIIASEINGDSKESTSNTEDNLLTKMGKVNNCQVVDDNITI</sequence>
<evidence type="ECO:0000256" key="1">
    <source>
        <dbReference type="SAM" id="Phobius"/>
    </source>
</evidence>
<dbReference type="Proteomes" id="UP000215694">
    <property type="component" value="Unassembled WGS sequence"/>
</dbReference>
<keyword evidence="1" id="KW-0472">Membrane</keyword>
<evidence type="ECO:0000313" key="3">
    <source>
        <dbReference type="Proteomes" id="UP000215694"/>
    </source>
</evidence>
<dbReference type="AlphaFoldDB" id="A0A371J626"/>
<dbReference type="EMBL" id="NOJY02000008">
    <property type="protein sequence ID" value="RDY28205.1"/>
    <property type="molecule type" value="Genomic_DNA"/>
</dbReference>
<organism evidence="2 3">
    <name type="scientific">Romboutsia weinsteinii</name>
    <dbReference type="NCBI Taxonomy" id="2020949"/>
    <lineage>
        <taxon>Bacteria</taxon>
        <taxon>Bacillati</taxon>
        <taxon>Bacillota</taxon>
        <taxon>Clostridia</taxon>
        <taxon>Peptostreptococcales</taxon>
        <taxon>Peptostreptococcaceae</taxon>
        <taxon>Romboutsia</taxon>
    </lineage>
</organism>
<keyword evidence="1" id="KW-0812">Transmembrane</keyword>